<name>V2XPZ6_9FIRM</name>
<reference evidence="1 2" key="1">
    <citation type="submission" date="2013-06" db="EMBL/GenBank/DDBJ databases">
        <authorList>
            <person name="Weinstock G."/>
            <person name="Sodergren E."/>
            <person name="Clifton S."/>
            <person name="Fulton L."/>
            <person name="Fulton B."/>
            <person name="Courtney L."/>
            <person name="Fronick C."/>
            <person name="Harrison M."/>
            <person name="Strong C."/>
            <person name="Farmer C."/>
            <person name="Delahaunty K."/>
            <person name="Markovic C."/>
            <person name="Hall O."/>
            <person name="Minx P."/>
            <person name="Tomlinson C."/>
            <person name="Mitreva M."/>
            <person name="Nelson J."/>
            <person name="Hou S."/>
            <person name="Wollam A."/>
            <person name="Pepin K.H."/>
            <person name="Johnson M."/>
            <person name="Bhonagiri V."/>
            <person name="Nash W.E."/>
            <person name="Warren W."/>
            <person name="Chinwalla A."/>
            <person name="Mardis E.R."/>
            <person name="Wilson R.K."/>
        </authorList>
    </citation>
    <scope>NUCLEOTIDE SEQUENCE [LARGE SCALE GENOMIC DNA]</scope>
    <source>
        <strain evidence="1 2">ATCC 51271</strain>
    </source>
</reference>
<gene>
    <name evidence="1" type="ORF">GCWU0000282_000593</name>
</gene>
<sequence>MKLRVPDYFDKFKCIGGNCTDSCCIGWELDIDEESYEAYKKVEGEFGKKLRESMVDGSDETDECNTFRLNGNRCPFLNEKNLCEIYINLGEKSLCKVCTEYPRFTVEYNNTKEKSMALSCEVVGRLIFGREDKIKFVEKEIPDEEISEECVPLFVEEIEYIRDKSIAILQNRSKDIYDRIKEFLSFVSEAQEVINEGEEGTNLIKVLETLPVVNTDSSKADIAEFLEEVCYLLEGLYLLGEEWEKDFSEFKSDLNEEVMRRFEKCRQDIKMLDIWYENIMVYFVFRYFTKAVYDCDVISRAKFAFLGFFTIRGLAALRYKKSGKFDAHDMMMVAKSYSKEVEHSEGNIAYLMEEFLFSEKFETENLRNVINSMVCC</sequence>
<proteinExistence type="predicted"/>
<dbReference type="RefSeq" id="WP_023353484.1">
    <property type="nucleotide sequence ID" value="NZ_KI535366.1"/>
</dbReference>
<evidence type="ECO:0008006" key="3">
    <source>
        <dbReference type="Google" id="ProtNLM"/>
    </source>
</evidence>
<evidence type="ECO:0000313" key="1">
    <source>
        <dbReference type="EMBL" id="ESL04244.1"/>
    </source>
</evidence>
<dbReference type="AlphaFoldDB" id="V2XPZ6"/>
<dbReference type="Proteomes" id="UP000018227">
    <property type="component" value="Unassembled WGS sequence"/>
</dbReference>
<dbReference type="eggNOG" id="COG0727">
    <property type="taxonomic scope" value="Bacteria"/>
</dbReference>
<dbReference type="STRING" id="592026.GCWU0000282_000593"/>
<protein>
    <recommendedName>
        <fullName evidence="3">FliB family protein</fullName>
    </recommendedName>
</protein>
<dbReference type="NCBIfam" id="NF038110">
    <property type="entry name" value="Lys_methyl_FliB"/>
    <property type="match status" value="1"/>
</dbReference>
<dbReference type="OrthoDB" id="86584at2"/>
<organism evidence="1 2">
    <name type="scientific">Catonella morbi ATCC 51271</name>
    <dbReference type="NCBI Taxonomy" id="592026"/>
    <lineage>
        <taxon>Bacteria</taxon>
        <taxon>Bacillati</taxon>
        <taxon>Bacillota</taxon>
        <taxon>Clostridia</taxon>
        <taxon>Lachnospirales</taxon>
        <taxon>Lachnospiraceae</taxon>
        <taxon>Catonella</taxon>
    </lineage>
</organism>
<keyword evidence="2" id="KW-1185">Reference proteome</keyword>
<dbReference type="HOGENOM" id="CLU_051643_0_0_9"/>
<evidence type="ECO:0000313" key="2">
    <source>
        <dbReference type="Proteomes" id="UP000018227"/>
    </source>
</evidence>
<dbReference type="EMBL" id="ACIL03000005">
    <property type="protein sequence ID" value="ESL04244.1"/>
    <property type="molecule type" value="Genomic_DNA"/>
</dbReference>
<accession>V2XPZ6</accession>
<comment type="caution">
    <text evidence="1">The sequence shown here is derived from an EMBL/GenBank/DDBJ whole genome shotgun (WGS) entry which is preliminary data.</text>
</comment>